<evidence type="ECO:0000256" key="12">
    <source>
        <dbReference type="SAM" id="SignalP"/>
    </source>
</evidence>
<keyword evidence="8 10" id="KW-0472">Membrane</keyword>
<dbReference type="InterPro" id="IPR000531">
    <property type="entry name" value="Beta-barrel_TonB"/>
</dbReference>
<feature type="domain" description="Secretin/TonB short N-terminal" evidence="13">
    <location>
        <begin position="68"/>
        <end position="119"/>
    </location>
</feature>
<protein>
    <recommendedName>
        <fullName evidence="13">Secretin/TonB short N-terminal domain-containing protein</fullName>
    </recommendedName>
</protein>
<keyword evidence="6" id="KW-0408">Iron</keyword>
<dbReference type="InterPro" id="IPR012910">
    <property type="entry name" value="Plug_dom"/>
</dbReference>
<dbReference type="PROSITE" id="PS52016">
    <property type="entry name" value="TONB_DEPENDENT_REC_3"/>
    <property type="match status" value="1"/>
</dbReference>
<dbReference type="Pfam" id="PF07715">
    <property type="entry name" value="Plug"/>
    <property type="match status" value="1"/>
</dbReference>
<evidence type="ECO:0000256" key="11">
    <source>
        <dbReference type="RuleBase" id="RU003357"/>
    </source>
</evidence>
<evidence type="ECO:0000256" key="2">
    <source>
        <dbReference type="ARBA" id="ARBA00022448"/>
    </source>
</evidence>
<accession>A0A1B1AH80</accession>
<evidence type="ECO:0000256" key="1">
    <source>
        <dbReference type="ARBA" id="ARBA00004571"/>
    </source>
</evidence>
<dbReference type="Pfam" id="PF00593">
    <property type="entry name" value="TonB_dep_Rec_b-barrel"/>
    <property type="match status" value="1"/>
</dbReference>
<dbReference type="InterPro" id="IPR037066">
    <property type="entry name" value="Plug_dom_sf"/>
</dbReference>
<evidence type="ECO:0000259" key="13">
    <source>
        <dbReference type="SMART" id="SM00965"/>
    </source>
</evidence>
<dbReference type="EMBL" id="CP013244">
    <property type="protein sequence ID" value="ANP45907.1"/>
    <property type="molecule type" value="Genomic_DNA"/>
</dbReference>
<dbReference type="KEGG" id="cbot:ATE48_08220"/>
<evidence type="ECO:0000256" key="7">
    <source>
        <dbReference type="ARBA" id="ARBA00023077"/>
    </source>
</evidence>
<evidence type="ECO:0000256" key="9">
    <source>
        <dbReference type="ARBA" id="ARBA00023237"/>
    </source>
</evidence>
<evidence type="ECO:0000256" key="5">
    <source>
        <dbReference type="ARBA" id="ARBA00022692"/>
    </source>
</evidence>
<evidence type="ECO:0000256" key="4">
    <source>
        <dbReference type="ARBA" id="ARBA00022496"/>
    </source>
</evidence>
<dbReference type="Proteomes" id="UP000092498">
    <property type="component" value="Chromosome"/>
</dbReference>
<dbReference type="PANTHER" id="PTHR47234:SF2">
    <property type="entry name" value="TONB-DEPENDENT RECEPTOR"/>
    <property type="match status" value="1"/>
</dbReference>
<feature type="signal peptide" evidence="12">
    <location>
        <begin position="1"/>
        <end position="35"/>
    </location>
</feature>
<evidence type="ECO:0000256" key="3">
    <source>
        <dbReference type="ARBA" id="ARBA00022452"/>
    </source>
</evidence>
<comment type="similarity">
    <text evidence="10 11">Belongs to the TonB-dependent receptor family.</text>
</comment>
<dbReference type="OrthoDB" id="7051241at2"/>
<evidence type="ECO:0000256" key="6">
    <source>
        <dbReference type="ARBA" id="ARBA00023004"/>
    </source>
</evidence>
<evidence type="ECO:0000313" key="15">
    <source>
        <dbReference type="Proteomes" id="UP000092498"/>
    </source>
</evidence>
<proteinExistence type="inferred from homology"/>
<keyword evidence="12" id="KW-0732">Signal</keyword>
<dbReference type="Gene3D" id="2.40.170.20">
    <property type="entry name" value="TonB-dependent receptor, beta-barrel domain"/>
    <property type="match status" value="1"/>
</dbReference>
<evidence type="ECO:0000313" key="14">
    <source>
        <dbReference type="EMBL" id="ANP45907.1"/>
    </source>
</evidence>
<dbReference type="InterPro" id="IPR036942">
    <property type="entry name" value="Beta-barrel_TonB_sf"/>
</dbReference>
<keyword evidence="3 10" id="KW-1134">Transmembrane beta strand</keyword>
<evidence type="ECO:0000256" key="8">
    <source>
        <dbReference type="ARBA" id="ARBA00023136"/>
    </source>
</evidence>
<dbReference type="RefSeq" id="WP_066770005.1">
    <property type="nucleotide sequence ID" value="NZ_CP013244.1"/>
</dbReference>
<feature type="chain" id="PRO_5008518807" description="Secretin/TonB short N-terminal domain-containing protein" evidence="12">
    <location>
        <begin position="36"/>
        <end position="986"/>
    </location>
</feature>
<dbReference type="InterPro" id="IPR039426">
    <property type="entry name" value="TonB-dep_rcpt-like"/>
</dbReference>
<dbReference type="STRING" id="1759059.ATE48_08220"/>
<dbReference type="InParanoid" id="A0A1B1AH80"/>
<organism evidence="14 15">
    <name type="scientific">Candidatus Viadribacter manganicus</name>
    <dbReference type="NCBI Taxonomy" id="1759059"/>
    <lineage>
        <taxon>Bacteria</taxon>
        <taxon>Pseudomonadati</taxon>
        <taxon>Pseudomonadota</taxon>
        <taxon>Alphaproteobacteria</taxon>
        <taxon>Hyphomonadales</taxon>
        <taxon>Hyphomonadaceae</taxon>
        <taxon>Candidatus Viadribacter</taxon>
    </lineage>
</organism>
<keyword evidence="9 10" id="KW-0998">Cell outer membrane</keyword>
<dbReference type="InterPro" id="IPR011662">
    <property type="entry name" value="Secretin/TonB_short_N"/>
</dbReference>
<keyword evidence="7 11" id="KW-0798">TonB box</keyword>
<name>A0A1B1AH80_9PROT</name>
<dbReference type="GO" id="GO:0009279">
    <property type="term" value="C:cell outer membrane"/>
    <property type="evidence" value="ECO:0007669"/>
    <property type="project" value="UniProtKB-SubCell"/>
</dbReference>
<dbReference type="Gene3D" id="3.55.50.30">
    <property type="match status" value="1"/>
</dbReference>
<dbReference type="GO" id="GO:0006826">
    <property type="term" value="P:iron ion transport"/>
    <property type="evidence" value="ECO:0007669"/>
    <property type="project" value="UniProtKB-KW"/>
</dbReference>
<gene>
    <name evidence="14" type="ORF">ATE48_08220</name>
</gene>
<evidence type="ECO:0000256" key="10">
    <source>
        <dbReference type="PROSITE-ProRule" id="PRU01360"/>
    </source>
</evidence>
<keyword evidence="4" id="KW-0406">Ion transport</keyword>
<dbReference type="SUPFAM" id="SSF56935">
    <property type="entry name" value="Porins"/>
    <property type="match status" value="1"/>
</dbReference>
<keyword evidence="15" id="KW-1185">Reference proteome</keyword>
<comment type="subcellular location">
    <subcellularLocation>
        <location evidence="1 10">Cell outer membrane</location>
        <topology evidence="1 10">Multi-pass membrane protein</topology>
    </subcellularLocation>
</comment>
<dbReference type="Pfam" id="PF07660">
    <property type="entry name" value="STN"/>
    <property type="match status" value="1"/>
</dbReference>
<dbReference type="SMART" id="SM00965">
    <property type="entry name" value="STN"/>
    <property type="match status" value="1"/>
</dbReference>
<sequence length="986" mass="105428">MGKELARTRRHGLRSILALALSSVSHLALSAPAHAQIAPSEAAATIEYDIPAQDLSAALIAFAARSDMQILFSQADVEGLRSSSVRGRFTPRNALAEIVAGSGLRARADVDGVIRIERARPQSTANGDDASVADDLVVTGTRIRGEGPIGANVIVLDRAAIEDTGRTSVQDVVQTLPQNFAGSQNEATQEGTLNARSNFTFGSTVDLRGLGADATLTLVNGRRLAPAGAGNFIDISTIPLSAVERIEVLADGASATYGADAVGGVVNIILNGNFEGAESALRYGGATQGGAEDFGASHLTGFNWSSGHLTAGYDYRRRGEVDILERDFTATADFRPWGGSNFERINSNPGNITRIGATTVSLAIPRGQDGTSLSEANLISGAPNFGNINRDAWLLPRQESHAIFLSAAQEFSPHFEMFADLVAADRRSYSERENLGANLIVPESNAYRQLNNLFLGQGDLTIAYHFGADLGPVITTTKTQAFSLITGGAFNFDNDWRLEGSISLARSEETVDTLNYFDSPTIAPFLASNNLATAFNPFADGSNTNAAVLEAIAFDQTSFSRGITTNFTLKADGPLWRIWGGLIRAAVGAERREETFRFSRFEIHNSGTTVSPTAAPGERVVEALFAELSLPLISEDNHVPLVRNFDLSLSARRESASDYGDEITPRVGMLWELTQGLALRASWGRSFKGPLFQDMLGGVGLSYLTATAAQDPLADNGSTGVLAIAGSNRDLKPERAESWTAGIEVQPSWAPGLRASATYFNIAFEDRVAAPGSPFVILANPAGFESIVFRDPDLAFINSYLALGTPTGTLPADGIEVIIDRRRVNLSSQNVTGLDLSAVYAHDLPLGELTWSGAVSILFDHELTITPGGVPVRALNTLNGPVDLRGRVGANWRNGIWNIGLSANYLDNYTDNVSIPARPIDEFITYDMRAALDWRGEDGGAQIALSVQNLLDEDPPFVNNSTGYAYDASNASPLGRVITLELRQRW</sequence>
<reference evidence="14 15" key="1">
    <citation type="submission" date="2015-11" db="EMBL/GenBank/DDBJ databases">
        <title>Whole-Genome Sequence of Candidatus Oderbacter manganicum from the National Park Lower Oder Valley, Germany.</title>
        <authorList>
            <person name="Braun B."/>
            <person name="Liere K."/>
            <person name="Szewzyk U."/>
        </authorList>
    </citation>
    <scope>NUCLEOTIDE SEQUENCE [LARGE SCALE GENOMIC DNA]</scope>
    <source>
        <strain evidence="14 15">OTSz_A_272</strain>
    </source>
</reference>
<keyword evidence="4" id="KW-0410">Iron transport</keyword>
<keyword evidence="5 10" id="KW-0812">Transmembrane</keyword>
<dbReference type="AlphaFoldDB" id="A0A1B1AH80"/>
<keyword evidence="2 10" id="KW-0813">Transport</keyword>
<dbReference type="PANTHER" id="PTHR47234">
    <property type="match status" value="1"/>
</dbReference>
<dbReference type="Gene3D" id="2.170.130.10">
    <property type="entry name" value="TonB-dependent receptor, plug domain"/>
    <property type="match status" value="1"/>
</dbReference>